<dbReference type="EC" id="3.1.3.48" evidence="2"/>
<dbReference type="PRINTS" id="PR00719">
    <property type="entry name" value="LMWPTPASE"/>
</dbReference>
<dbReference type="PANTHER" id="PTHR11717">
    <property type="entry name" value="LOW MOLECULAR WEIGHT PROTEIN TYROSINE PHOSPHATASE"/>
    <property type="match status" value="1"/>
</dbReference>
<reference evidence="7" key="2">
    <citation type="submission" date="2021-04" db="EMBL/GenBank/DDBJ databases">
        <authorList>
            <person name="Gilroy R."/>
        </authorList>
    </citation>
    <scope>NUCLEOTIDE SEQUENCE</scope>
    <source>
        <strain evidence="7">1719</strain>
    </source>
</reference>
<reference evidence="7" key="1">
    <citation type="journal article" date="2021" name="PeerJ">
        <title>Extensive microbial diversity within the chicken gut microbiome revealed by metagenomics and culture.</title>
        <authorList>
            <person name="Gilroy R."/>
            <person name="Ravi A."/>
            <person name="Getino M."/>
            <person name="Pursley I."/>
            <person name="Horton D.L."/>
            <person name="Alikhan N.F."/>
            <person name="Baker D."/>
            <person name="Gharbi K."/>
            <person name="Hall N."/>
            <person name="Watson M."/>
            <person name="Adriaenssens E.M."/>
            <person name="Foster-Nyarko E."/>
            <person name="Jarju S."/>
            <person name="Secka A."/>
            <person name="Antonio M."/>
            <person name="Oren A."/>
            <person name="Chaudhuri R.R."/>
            <person name="La Ragione R."/>
            <person name="Hildebrand F."/>
            <person name="Pallen M.J."/>
        </authorList>
    </citation>
    <scope>NUCLEOTIDE SEQUENCE</scope>
    <source>
        <strain evidence="7">1719</strain>
    </source>
</reference>
<dbReference type="GO" id="GO:0004725">
    <property type="term" value="F:protein tyrosine phosphatase activity"/>
    <property type="evidence" value="ECO:0007669"/>
    <property type="project" value="UniProtKB-EC"/>
</dbReference>
<organism evidence="7 8">
    <name type="scientific">Candidatus Sphingobacterium stercoripullorum</name>
    <dbReference type="NCBI Taxonomy" id="2838759"/>
    <lineage>
        <taxon>Bacteria</taxon>
        <taxon>Pseudomonadati</taxon>
        <taxon>Bacteroidota</taxon>
        <taxon>Sphingobacteriia</taxon>
        <taxon>Sphingobacteriales</taxon>
        <taxon>Sphingobacteriaceae</taxon>
        <taxon>Sphingobacterium</taxon>
    </lineage>
</organism>
<dbReference type="CDD" id="cd16343">
    <property type="entry name" value="LMWPTP"/>
    <property type="match status" value="1"/>
</dbReference>
<evidence type="ECO:0000256" key="2">
    <source>
        <dbReference type="ARBA" id="ARBA00013064"/>
    </source>
</evidence>
<feature type="active site" description="Nucleophile" evidence="5">
    <location>
        <position position="13"/>
    </location>
</feature>
<feature type="domain" description="Phosphotyrosine protein phosphatase I" evidence="6">
    <location>
        <begin position="1"/>
        <end position="142"/>
    </location>
</feature>
<gene>
    <name evidence="7" type="ORF">H9853_08925</name>
</gene>
<evidence type="ECO:0000313" key="8">
    <source>
        <dbReference type="Proteomes" id="UP000824156"/>
    </source>
</evidence>
<evidence type="ECO:0000256" key="5">
    <source>
        <dbReference type="PIRSR" id="PIRSR617867-1"/>
    </source>
</evidence>
<name>A0A9D1WA36_9SPHI</name>
<dbReference type="Proteomes" id="UP000824156">
    <property type="component" value="Unassembled WGS sequence"/>
</dbReference>
<dbReference type="InterPro" id="IPR023485">
    <property type="entry name" value="Ptyr_pPase"/>
</dbReference>
<dbReference type="EMBL" id="DXEZ01000245">
    <property type="protein sequence ID" value="HIX55137.1"/>
    <property type="molecule type" value="Genomic_DNA"/>
</dbReference>
<proteinExistence type="inferred from homology"/>
<dbReference type="AlphaFoldDB" id="A0A9D1WA36"/>
<dbReference type="SUPFAM" id="SSF52788">
    <property type="entry name" value="Phosphotyrosine protein phosphatases I"/>
    <property type="match status" value="1"/>
</dbReference>
<evidence type="ECO:0000259" key="6">
    <source>
        <dbReference type="SMART" id="SM00226"/>
    </source>
</evidence>
<evidence type="ECO:0000256" key="3">
    <source>
        <dbReference type="ARBA" id="ARBA00022801"/>
    </source>
</evidence>
<keyword evidence="4" id="KW-0904">Protein phosphatase</keyword>
<comment type="caution">
    <text evidence="7">The sequence shown here is derived from an EMBL/GenBank/DDBJ whole genome shotgun (WGS) entry which is preliminary data.</text>
</comment>
<keyword evidence="3" id="KW-0378">Hydrolase</keyword>
<protein>
    <recommendedName>
        <fullName evidence="2">protein-tyrosine-phosphatase</fullName>
        <ecNumber evidence="2">3.1.3.48</ecNumber>
    </recommendedName>
</protein>
<dbReference type="Gene3D" id="3.40.50.2300">
    <property type="match status" value="1"/>
</dbReference>
<dbReference type="InterPro" id="IPR017867">
    <property type="entry name" value="Tyr_phospatase_low_mol_wt"/>
</dbReference>
<feature type="active site" description="Proton donor" evidence="5">
    <location>
        <position position="117"/>
    </location>
</feature>
<comment type="similarity">
    <text evidence="1">Belongs to the low molecular weight phosphotyrosine protein phosphatase family.</text>
</comment>
<dbReference type="PANTHER" id="PTHR11717:SF7">
    <property type="entry name" value="LOW MOLECULAR WEIGHT PHOSPHOTYROSINE PROTEIN PHOSPHATASE"/>
    <property type="match status" value="1"/>
</dbReference>
<feature type="active site" description="Nucleophile" evidence="5">
    <location>
        <position position="7"/>
    </location>
</feature>
<dbReference type="Pfam" id="PF01451">
    <property type="entry name" value="LMWPc"/>
    <property type="match status" value="1"/>
</dbReference>
<evidence type="ECO:0000256" key="1">
    <source>
        <dbReference type="ARBA" id="ARBA00011063"/>
    </source>
</evidence>
<evidence type="ECO:0000313" key="7">
    <source>
        <dbReference type="EMBL" id="HIX55137.1"/>
    </source>
</evidence>
<sequence length="145" mass="16484">MKVLMVCLGNICRSPLAHGILAHKAKESGKNWIVESAGTGNWHIGNAPDSRSIAVAAKYGFDISQQRAQQLTQEMLDYYDKIYVMDEQNYQDVVEMTQNDAQKSKVELFLPGGTVPDPYWDDNMFELVFKMIHARCDQLIKEGRK</sequence>
<accession>A0A9D1WA36</accession>
<evidence type="ECO:0000256" key="4">
    <source>
        <dbReference type="ARBA" id="ARBA00022912"/>
    </source>
</evidence>
<dbReference type="SMART" id="SM00226">
    <property type="entry name" value="LMWPc"/>
    <property type="match status" value="1"/>
</dbReference>
<dbReference type="InterPro" id="IPR050438">
    <property type="entry name" value="LMW_PTPase"/>
</dbReference>
<dbReference type="InterPro" id="IPR036196">
    <property type="entry name" value="Ptyr_pPase_sf"/>
</dbReference>